<dbReference type="EMBL" id="AUZX01011878">
    <property type="protein sequence ID" value="EQD41253.1"/>
    <property type="molecule type" value="Genomic_DNA"/>
</dbReference>
<organism evidence="1">
    <name type="scientific">mine drainage metagenome</name>
    <dbReference type="NCBI Taxonomy" id="410659"/>
    <lineage>
        <taxon>unclassified sequences</taxon>
        <taxon>metagenomes</taxon>
        <taxon>ecological metagenomes</taxon>
    </lineage>
</organism>
<protein>
    <submittedName>
        <fullName evidence="1">Uncharacterized protein</fullName>
    </submittedName>
</protein>
<sequence length="204" mass="22024">RPQRLLIQVTPQGQGSQVSVSFHILPGDIASDSVTRSEMCGMIAAAFRGSARWLPAQSVAGNAPQSAAPTADVAHGPDVTKFAIAGVRLGMSYPQALKAVEKFLHVKRSAIHFDWYGRIAHTVPDYIDVRLPHEQYTVQFAHRVPVSKSDPAVVEALDYDMIPWTSENVRALRLAAIKKYGPPTADGVGEQWCSKAFSGVCASG</sequence>
<gene>
    <name evidence="1" type="ORF">B1A_16153</name>
</gene>
<reference evidence="1" key="2">
    <citation type="journal article" date="2014" name="ISME J.">
        <title>Microbial stratification in low pH oxic and suboxic macroscopic growths along an acid mine drainage.</title>
        <authorList>
            <person name="Mendez-Garcia C."/>
            <person name="Mesa V."/>
            <person name="Sprenger R.R."/>
            <person name="Richter M."/>
            <person name="Diez M.S."/>
            <person name="Solano J."/>
            <person name="Bargiela R."/>
            <person name="Golyshina O.V."/>
            <person name="Manteca A."/>
            <person name="Ramos J.L."/>
            <person name="Gallego J.R."/>
            <person name="Llorente I."/>
            <person name="Martins Dos Santos V.A."/>
            <person name="Jensen O.N."/>
            <person name="Pelaez A.I."/>
            <person name="Sanchez J."/>
            <person name="Ferrer M."/>
        </authorList>
    </citation>
    <scope>NUCLEOTIDE SEQUENCE</scope>
</reference>
<feature type="non-terminal residue" evidence="1">
    <location>
        <position position="1"/>
    </location>
</feature>
<comment type="caution">
    <text evidence="1">The sequence shown here is derived from an EMBL/GenBank/DDBJ whole genome shotgun (WGS) entry which is preliminary data.</text>
</comment>
<reference evidence="1" key="1">
    <citation type="submission" date="2013-08" db="EMBL/GenBank/DDBJ databases">
        <authorList>
            <person name="Mendez C."/>
            <person name="Richter M."/>
            <person name="Ferrer M."/>
            <person name="Sanchez J."/>
        </authorList>
    </citation>
    <scope>NUCLEOTIDE SEQUENCE</scope>
</reference>
<proteinExistence type="predicted"/>
<dbReference type="AlphaFoldDB" id="T0Z8C5"/>
<accession>T0Z8C5</accession>
<name>T0Z8C5_9ZZZZ</name>
<feature type="non-terminal residue" evidence="1">
    <location>
        <position position="204"/>
    </location>
</feature>
<evidence type="ECO:0000313" key="1">
    <source>
        <dbReference type="EMBL" id="EQD41253.1"/>
    </source>
</evidence>